<dbReference type="PROSITE" id="PS50850">
    <property type="entry name" value="MFS"/>
    <property type="match status" value="1"/>
</dbReference>
<evidence type="ECO:0000313" key="9">
    <source>
        <dbReference type="EMBL" id="MVB11604.1"/>
    </source>
</evidence>
<feature type="transmembrane region" description="Helical" evidence="7">
    <location>
        <begin position="158"/>
        <end position="191"/>
    </location>
</feature>
<feature type="transmembrane region" description="Helical" evidence="7">
    <location>
        <begin position="289"/>
        <end position="307"/>
    </location>
</feature>
<sequence length="411" mass="44650">MKQKLKTKFPAMQSKNFRLFWAGQCISLTGTWMQTTALSWLVYEISGSSFLSGLVLAIGGIPFFLFSVAGGIILDKFSDKKVLVDSQIILIAASMVLAILIGLNSIKYYHLVLFSLITGAANAVNLPARQTFIYHLVGKDALTNGIALNSVAFNGARIIGPAFVGILMGFVNISVCFWINAFCFIPVTIFVCKIKTAVKDPTENRNAVKEITEAFSYIGSKKILLGTLLISTVVGLLAMNYNVLTPVLVKNVNGQSAGYSFLISFMGIGSLIGAIFMSVKNDTRFVKHLLLIIPIITSVLFVLIGFLKNFIVFAFLYILYGFCITAFATASNSVVLLESENEMRGRVVSSYTMLFNGMNYVGSILAGYLTGWVGIFNCFKILGVTILASAGIIHGTVKNLRKVIVCKKSGS</sequence>
<gene>
    <name evidence="9" type="ORF">CAFE_23250</name>
</gene>
<protein>
    <submittedName>
        <fullName evidence="9">Transmembrane secretion effector</fullName>
    </submittedName>
</protein>
<dbReference type="EMBL" id="VWXL01000061">
    <property type="protein sequence ID" value="MVB11604.1"/>
    <property type="molecule type" value="Genomic_DNA"/>
</dbReference>
<dbReference type="GO" id="GO:0005886">
    <property type="term" value="C:plasma membrane"/>
    <property type="evidence" value="ECO:0007669"/>
    <property type="project" value="UniProtKB-SubCell"/>
</dbReference>
<keyword evidence="4 7" id="KW-0812">Transmembrane</keyword>
<dbReference type="Proteomes" id="UP000469440">
    <property type="component" value="Unassembled WGS sequence"/>
</dbReference>
<dbReference type="InterPro" id="IPR010290">
    <property type="entry name" value="TM_effector"/>
</dbReference>
<feature type="transmembrane region" description="Helical" evidence="7">
    <location>
        <begin position="49"/>
        <end position="74"/>
    </location>
</feature>
<comment type="caution">
    <text evidence="9">The sequence shown here is derived from an EMBL/GenBank/DDBJ whole genome shotgun (WGS) entry which is preliminary data.</text>
</comment>
<evidence type="ECO:0000256" key="4">
    <source>
        <dbReference type="ARBA" id="ARBA00022692"/>
    </source>
</evidence>
<dbReference type="Gene3D" id="1.20.1250.20">
    <property type="entry name" value="MFS general substrate transporter like domains"/>
    <property type="match status" value="1"/>
</dbReference>
<accession>A0A6N8I0E1</accession>
<proteinExistence type="predicted"/>
<dbReference type="CDD" id="cd06173">
    <property type="entry name" value="MFS_MefA_like"/>
    <property type="match status" value="1"/>
</dbReference>
<keyword evidence="6 7" id="KW-0472">Membrane</keyword>
<reference evidence="9 10" key="1">
    <citation type="submission" date="2019-09" db="EMBL/GenBank/DDBJ databases">
        <title>Genome sequence of Clostridium sp. EA1.</title>
        <authorList>
            <person name="Poehlein A."/>
            <person name="Bengelsdorf F.R."/>
            <person name="Daniel R."/>
        </authorList>
    </citation>
    <scope>NUCLEOTIDE SEQUENCE [LARGE SCALE GENOMIC DNA]</scope>
    <source>
        <strain evidence="9 10">EA1</strain>
    </source>
</reference>
<evidence type="ECO:0000259" key="8">
    <source>
        <dbReference type="PROSITE" id="PS50850"/>
    </source>
</evidence>
<dbReference type="PANTHER" id="PTHR23513:SF11">
    <property type="entry name" value="STAPHYLOFERRIN A TRANSPORTER"/>
    <property type="match status" value="1"/>
</dbReference>
<feature type="domain" description="Major facilitator superfamily (MFS) profile" evidence="8">
    <location>
        <begin position="1"/>
        <end position="401"/>
    </location>
</feature>
<dbReference type="InterPro" id="IPR020846">
    <property type="entry name" value="MFS_dom"/>
</dbReference>
<feature type="transmembrane region" description="Helical" evidence="7">
    <location>
        <begin position="256"/>
        <end position="277"/>
    </location>
</feature>
<dbReference type="Pfam" id="PF05977">
    <property type="entry name" value="MFS_3"/>
    <property type="match status" value="1"/>
</dbReference>
<dbReference type="InterPro" id="IPR036259">
    <property type="entry name" value="MFS_trans_sf"/>
</dbReference>
<dbReference type="RefSeq" id="WP_156990748.1">
    <property type="nucleotide sequence ID" value="NZ_VWXL01000061.1"/>
</dbReference>
<evidence type="ECO:0000256" key="2">
    <source>
        <dbReference type="ARBA" id="ARBA00022448"/>
    </source>
</evidence>
<dbReference type="GO" id="GO:0022857">
    <property type="term" value="F:transmembrane transporter activity"/>
    <property type="evidence" value="ECO:0007669"/>
    <property type="project" value="InterPro"/>
</dbReference>
<feature type="transmembrane region" description="Helical" evidence="7">
    <location>
        <begin position="86"/>
        <end position="106"/>
    </location>
</feature>
<feature type="transmembrane region" description="Helical" evidence="7">
    <location>
        <begin position="223"/>
        <end position="244"/>
    </location>
</feature>
<evidence type="ECO:0000256" key="1">
    <source>
        <dbReference type="ARBA" id="ARBA00004651"/>
    </source>
</evidence>
<dbReference type="SUPFAM" id="SSF103473">
    <property type="entry name" value="MFS general substrate transporter"/>
    <property type="match status" value="1"/>
</dbReference>
<keyword evidence="5 7" id="KW-1133">Transmembrane helix</keyword>
<dbReference type="OrthoDB" id="9763297at2"/>
<feature type="transmembrane region" description="Helical" evidence="7">
    <location>
        <begin position="348"/>
        <end position="368"/>
    </location>
</feature>
<feature type="transmembrane region" description="Helical" evidence="7">
    <location>
        <begin position="313"/>
        <end position="336"/>
    </location>
</feature>
<dbReference type="PANTHER" id="PTHR23513">
    <property type="entry name" value="INTEGRAL MEMBRANE EFFLUX PROTEIN-RELATED"/>
    <property type="match status" value="1"/>
</dbReference>
<keyword evidence="2" id="KW-0813">Transport</keyword>
<name>A0A6N8I0E1_9FIRM</name>
<comment type="subcellular location">
    <subcellularLocation>
        <location evidence="1">Cell membrane</location>
        <topology evidence="1">Multi-pass membrane protein</topology>
    </subcellularLocation>
</comment>
<evidence type="ECO:0000256" key="5">
    <source>
        <dbReference type="ARBA" id="ARBA00022989"/>
    </source>
</evidence>
<keyword evidence="3" id="KW-1003">Cell membrane</keyword>
<feature type="transmembrane region" description="Helical" evidence="7">
    <location>
        <begin position="20"/>
        <end position="43"/>
    </location>
</feature>
<evidence type="ECO:0000313" key="10">
    <source>
        <dbReference type="Proteomes" id="UP000469440"/>
    </source>
</evidence>
<keyword evidence="10" id="KW-1185">Reference proteome</keyword>
<dbReference type="AlphaFoldDB" id="A0A6N8I0E1"/>
<feature type="transmembrane region" description="Helical" evidence="7">
    <location>
        <begin position="374"/>
        <end position="393"/>
    </location>
</feature>
<evidence type="ECO:0000256" key="7">
    <source>
        <dbReference type="SAM" id="Phobius"/>
    </source>
</evidence>
<evidence type="ECO:0000256" key="3">
    <source>
        <dbReference type="ARBA" id="ARBA00022475"/>
    </source>
</evidence>
<evidence type="ECO:0000256" key="6">
    <source>
        <dbReference type="ARBA" id="ARBA00023136"/>
    </source>
</evidence>
<organism evidence="9 10">
    <name type="scientific">Caproicibacter fermentans</name>
    <dbReference type="NCBI Taxonomy" id="2576756"/>
    <lineage>
        <taxon>Bacteria</taxon>
        <taxon>Bacillati</taxon>
        <taxon>Bacillota</taxon>
        <taxon>Clostridia</taxon>
        <taxon>Eubacteriales</taxon>
        <taxon>Acutalibacteraceae</taxon>
        <taxon>Caproicibacter</taxon>
    </lineage>
</organism>